<keyword evidence="4" id="KW-1185">Reference proteome</keyword>
<comment type="caution">
    <text evidence="3">The sequence shown here is derived from an EMBL/GenBank/DDBJ whole genome shotgun (WGS) entry which is preliminary data.</text>
</comment>
<gene>
    <name evidence="3" type="ORF">Q9L58_009257</name>
</gene>
<evidence type="ECO:0000313" key="3">
    <source>
        <dbReference type="EMBL" id="KAL0631872.1"/>
    </source>
</evidence>
<feature type="transmembrane region" description="Helical" evidence="2">
    <location>
        <begin position="323"/>
        <end position="340"/>
    </location>
</feature>
<keyword evidence="2" id="KW-0472">Membrane</keyword>
<reference evidence="3 4" key="1">
    <citation type="submission" date="2024-02" db="EMBL/GenBank/DDBJ databases">
        <title>Discinaceae phylogenomics.</title>
        <authorList>
            <person name="Dirks A.C."/>
            <person name="James T.Y."/>
        </authorList>
    </citation>
    <scope>NUCLEOTIDE SEQUENCE [LARGE SCALE GENOMIC DNA]</scope>
    <source>
        <strain evidence="3 4">ACD0624</strain>
    </source>
</reference>
<evidence type="ECO:0000256" key="1">
    <source>
        <dbReference type="SAM" id="Coils"/>
    </source>
</evidence>
<feature type="coiled-coil region" evidence="1">
    <location>
        <begin position="155"/>
        <end position="252"/>
    </location>
</feature>
<feature type="coiled-coil region" evidence="1">
    <location>
        <begin position="48"/>
        <end position="89"/>
    </location>
</feature>
<organism evidence="3 4">
    <name type="scientific">Discina gigas</name>
    <dbReference type="NCBI Taxonomy" id="1032678"/>
    <lineage>
        <taxon>Eukaryota</taxon>
        <taxon>Fungi</taxon>
        <taxon>Dikarya</taxon>
        <taxon>Ascomycota</taxon>
        <taxon>Pezizomycotina</taxon>
        <taxon>Pezizomycetes</taxon>
        <taxon>Pezizales</taxon>
        <taxon>Discinaceae</taxon>
        <taxon>Discina</taxon>
    </lineage>
</organism>
<accession>A0ABR3G850</accession>
<evidence type="ECO:0000256" key="2">
    <source>
        <dbReference type="SAM" id="Phobius"/>
    </source>
</evidence>
<dbReference type="EMBL" id="JBBBZM010000203">
    <property type="protein sequence ID" value="KAL0631872.1"/>
    <property type="molecule type" value="Genomic_DNA"/>
</dbReference>
<sequence>MATELTPPPEPGYYWCNCGLIKRGGHMDIRWRHPRCTCSGDRMTIAERDGARADRDEAIQRADDAEAEIRELMEAILQHKRRAGAAEKETSKATARAERVVAGDLSEAAADPPVEDLTEAERDDVWTTIDLPARATITEYTTVAQGTTMTIDAELEIIKMERDAVNKTAEDIEARVKSLLEEANRYQKQADDAEKEAAEATLNAEEAVETAKAKAEAEEAARVIAEAEQAARAKAEAEAEEATKIAKAVAEAARVAAEPTNVPEGLSWDIIGNTVVTGFASAVGSIFGSVQSVGGAAVGGVGKAVISGVGSIEKKLEDGSQRFTASLVVTGTLLIICLVLKEK</sequence>
<keyword evidence="1" id="KW-0175">Coiled coil</keyword>
<protein>
    <submittedName>
        <fullName evidence="3">Uncharacterized protein</fullName>
    </submittedName>
</protein>
<proteinExistence type="predicted"/>
<keyword evidence="2" id="KW-1133">Transmembrane helix</keyword>
<keyword evidence="2" id="KW-0812">Transmembrane</keyword>
<dbReference type="Proteomes" id="UP001447188">
    <property type="component" value="Unassembled WGS sequence"/>
</dbReference>
<evidence type="ECO:0000313" key="4">
    <source>
        <dbReference type="Proteomes" id="UP001447188"/>
    </source>
</evidence>
<name>A0ABR3G850_9PEZI</name>